<comment type="function">
    <text evidence="3">Required for maturation of urease via the functional incorporation of the urease nickel metallocenter.</text>
</comment>
<dbReference type="PANTHER" id="PTHR33620:SF1">
    <property type="entry name" value="UREASE ACCESSORY PROTEIN F"/>
    <property type="match status" value="1"/>
</dbReference>
<proteinExistence type="inferred from homology"/>
<name>A0A2D2C7A0_9RHOB</name>
<comment type="similarity">
    <text evidence="3">Belongs to the UreF family.</text>
</comment>
<dbReference type="RefSeq" id="WP_099650648.1">
    <property type="nucleotide sequence ID" value="NZ_CAJGAB010000026.1"/>
</dbReference>
<keyword evidence="4" id="KW-0614">Plasmid</keyword>
<evidence type="ECO:0000256" key="2">
    <source>
        <dbReference type="ARBA" id="ARBA00023186"/>
    </source>
</evidence>
<dbReference type="PANTHER" id="PTHR33620">
    <property type="entry name" value="UREASE ACCESSORY PROTEIN F"/>
    <property type="match status" value="1"/>
</dbReference>
<evidence type="ECO:0000256" key="1">
    <source>
        <dbReference type="ARBA" id="ARBA00022988"/>
    </source>
</evidence>
<dbReference type="EMBL" id="CP024425">
    <property type="protein sequence ID" value="ATQ58319.1"/>
    <property type="molecule type" value="Genomic_DNA"/>
</dbReference>
<dbReference type="GeneID" id="78900140"/>
<protein>
    <recommendedName>
        <fullName evidence="3">Urease accessory protein UreF</fullName>
    </recommendedName>
</protein>
<dbReference type="Proteomes" id="UP000229314">
    <property type="component" value="Plasmid pTT13-3"/>
</dbReference>
<geneLocation type="plasmid" evidence="5">
    <name>ptt13-3</name>
</geneLocation>
<reference evidence="4 5" key="1">
    <citation type="submission" date="2017-10" db="EMBL/GenBank/DDBJ databases">
        <title>Complete genome sequence of Paracoccus yeei TT13 isolated from human skin.</title>
        <authorList>
            <person name="Lee K."/>
            <person name="Lim J.Y."/>
            <person name="Hwang I."/>
        </authorList>
    </citation>
    <scope>NUCLEOTIDE SEQUENCE [LARGE SCALE GENOMIC DNA]</scope>
    <source>
        <strain evidence="4 5">TT13</strain>
        <plasmid evidence="5">Plasmid ptt13-3</plasmid>
    </source>
</reference>
<evidence type="ECO:0000313" key="4">
    <source>
        <dbReference type="EMBL" id="ATQ58319.1"/>
    </source>
</evidence>
<dbReference type="AlphaFoldDB" id="A0A2D2C7A0"/>
<keyword evidence="3" id="KW-0963">Cytoplasm</keyword>
<sequence length="240" mass="24629">MIHDTTPGALADGPALLALMQLSDTALPIGRHAHALGLERLLRDGRVPDDRRLRQVVVSALMQGAARCDGAAASLAHQAMISRDLARLLAIDARLDCLKLTDAAQAASRRCGRRLAGLAPSLSRDAVLAEYAGAIAAGGSPGHLAVISAATSAACGVSRPAAVVMELRGIATMILSAAVRLDILPAAASQAMLAGFAPEILGASRIALATALDEMECSAAAVIETAAMRHARDYGRLFAT</sequence>
<organism evidence="4 5">
    <name type="scientific">Paracoccus yeei</name>
    <dbReference type="NCBI Taxonomy" id="147645"/>
    <lineage>
        <taxon>Bacteria</taxon>
        <taxon>Pseudomonadati</taxon>
        <taxon>Pseudomonadota</taxon>
        <taxon>Alphaproteobacteria</taxon>
        <taxon>Rhodobacterales</taxon>
        <taxon>Paracoccaceae</taxon>
        <taxon>Paracoccus</taxon>
    </lineage>
</organism>
<dbReference type="Pfam" id="PF01730">
    <property type="entry name" value="UreF"/>
    <property type="match status" value="1"/>
</dbReference>
<dbReference type="GO" id="GO:0005737">
    <property type="term" value="C:cytoplasm"/>
    <property type="evidence" value="ECO:0007669"/>
    <property type="project" value="UniProtKB-SubCell"/>
</dbReference>
<comment type="subcellular location">
    <subcellularLocation>
        <location evidence="3">Cytoplasm</location>
    </subcellularLocation>
</comment>
<dbReference type="Gene3D" id="1.10.4190.10">
    <property type="entry name" value="Urease accessory protein UreF"/>
    <property type="match status" value="1"/>
</dbReference>
<keyword evidence="1 3" id="KW-0996">Nickel insertion</keyword>
<dbReference type="PIRSF" id="PIRSF009467">
    <property type="entry name" value="Ureas_acces_UreF"/>
    <property type="match status" value="1"/>
</dbReference>
<gene>
    <name evidence="3" type="primary">ureF</name>
    <name evidence="4" type="ORF">PYTT13_21100</name>
</gene>
<dbReference type="InterPro" id="IPR002639">
    <property type="entry name" value="UreF"/>
</dbReference>
<evidence type="ECO:0000256" key="3">
    <source>
        <dbReference type="HAMAP-Rule" id="MF_01385"/>
    </source>
</evidence>
<dbReference type="HAMAP" id="MF_01385">
    <property type="entry name" value="UreF"/>
    <property type="match status" value="1"/>
</dbReference>
<accession>A0A2D2C7A0</accession>
<dbReference type="GO" id="GO:0016151">
    <property type="term" value="F:nickel cation binding"/>
    <property type="evidence" value="ECO:0007669"/>
    <property type="project" value="UniProtKB-UniRule"/>
</dbReference>
<comment type="subunit">
    <text evidence="3">UreD, UreF and UreG form a complex that acts as a GTP-hydrolysis-dependent molecular chaperone, activating the urease apoprotein by helping to assemble the nickel containing metallocenter of UreC. The UreE protein probably delivers the nickel.</text>
</comment>
<keyword evidence="2 3" id="KW-0143">Chaperone</keyword>
<evidence type="ECO:0000313" key="5">
    <source>
        <dbReference type="Proteomes" id="UP000229314"/>
    </source>
</evidence>
<dbReference type="InterPro" id="IPR038277">
    <property type="entry name" value="UreF_sf"/>
</dbReference>